<dbReference type="AlphaFoldDB" id="A0AAV2R1M0"/>
<proteinExistence type="predicted"/>
<sequence length="159" mass="17622">MVVVAVSPRLVTSLVVPGVSSRLVTSLVVLRGPAMMVLLGLLLFVSMPTAAKAQEKESMPVFLESIPNKTVVVGREVILPCSVDNLKGYKVAWIFVETQTILTIHHTIITKNPRFSLARNDHKHWYLKISDVKPTDRGSYMCQVNSDPMMSQTGFLDVQ</sequence>
<dbReference type="InterPro" id="IPR013106">
    <property type="entry name" value="Ig_V-set"/>
</dbReference>
<feature type="domain" description="Ig-like" evidence="5">
    <location>
        <begin position="60"/>
        <end position="157"/>
    </location>
</feature>
<evidence type="ECO:0000256" key="3">
    <source>
        <dbReference type="ARBA" id="ARBA00023319"/>
    </source>
</evidence>
<reference evidence="6 7" key="1">
    <citation type="submission" date="2024-05" db="EMBL/GenBank/DDBJ databases">
        <authorList>
            <person name="Wallberg A."/>
        </authorList>
    </citation>
    <scope>NUCLEOTIDE SEQUENCE [LARGE SCALE GENOMIC DNA]</scope>
</reference>
<dbReference type="EMBL" id="CAXKWB010014884">
    <property type="protein sequence ID" value="CAL4112038.1"/>
    <property type="molecule type" value="Genomic_DNA"/>
</dbReference>
<keyword evidence="4" id="KW-0812">Transmembrane</keyword>
<keyword evidence="3" id="KW-0393">Immunoglobulin domain</keyword>
<keyword evidence="4" id="KW-0472">Membrane</keyword>
<dbReference type="PROSITE" id="PS50835">
    <property type="entry name" value="IG_LIKE"/>
    <property type="match status" value="1"/>
</dbReference>
<dbReference type="Gene3D" id="2.60.40.10">
    <property type="entry name" value="Immunoglobulins"/>
    <property type="match status" value="1"/>
</dbReference>
<dbReference type="SUPFAM" id="SSF48726">
    <property type="entry name" value="Immunoglobulin"/>
    <property type="match status" value="1"/>
</dbReference>
<keyword evidence="1" id="KW-0677">Repeat</keyword>
<dbReference type="InterPro" id="IPR007110">
    <property type="entry name" value="Ig-like_dom"/>
</dbReference>
<dbReference type="InterPro" id="IPR013783">
    <property type="entry name" value="Ig-like_fold"/>
</dbReference>
<evidence type="ECO:0000256" key="2">
    <source>
        <dbReference type="ARBA" id="ARBA00023157"/>
    </source>
</evidence>
<name>A0AAV2R1M0_MEGNR</name>
<organism evidence="6 7">
    <name type="scientific">Meganyctiphanes norvegica</name>
    <name type="common">Northern krill</name>
    <name type="synonym">Thysanopoda norvegica</name>
    <dbReference type="NCBI Taxonomy" id="48144"/>
    <lineage>
        <taxon>Eukaryota</taxon>
        <taxon>Metazoa</taxon>
        <taxon>Ecdysozoa</taxon>
        <taxon>Arthropoda</taxon>
        <taxon>Crustacea</taxon>
        <taxon>Multicrustacea</taxon>
        <taxon>Malacostraca</taxon>
        <taxon>Eumalacostraca</taxon>
        <taxon>Eucarida</taxon>
        <taxon>Euphausiacea</taxon>
        <taxon>Euphausiidae</taxon>
        <taxon>Meganyctiphanes</taxon>
    </lineage>
</organism>
<comment type="caution">
    <text evidence="6">The sequence shown here is derived from an EMBL/GenBank/DDBJ whole genome shotgun (WGS) entry which is preliminary data.</text>
</comment>
<evidence type="ECO:0000313" key="6">
    <source>
        <dbReference type="EMBL" id="CAL4112038.1"/>
    </source>
</evidence>
<keyword evidence="7" id="KW-1185">Reference proteome</keyword>
<dbReference type="PANTHER" id="PTHR12231">
    <property type="entry name" value="CTX-RELATED TYPE I TRANSMEMBRANE PROTEIN"/>
    <property type="match status" value="1"/>
</dbReference>
<evidence type="ECO:0000256" key="1">
    <source>
        <dbReference type="ARBA" id="ARBA00022737"/>
    </source>
</evidence>
<dbReference type="SMART" id="SM00409">
    <property type="entry name" value="IG"/>
    <property type="match status" value="1"/>
</dbReference>
<feature type="non-terminal residue" evidence="6">
    <location>
        <position position="159"/>
    </location>
</feature>
<dbReference type="InterPro" id="IPR003599">
    <property type="entry name" value="Ig_sub"/>
</dbReference>
<dbReference type="PANTHER" id="PTHR12231:SF253">
    <property type="entry name" value="DPR-INTERACTING PROTEIN ETA, ISOFORM B-RELATED"/>
    <property type="match status" value="1"/>
</dbReference>
<dbReference type="Proteomes" id="UP001497623">
    <property type="component" value="Unassembled WGS sequence"/>
</dbReference>
<evidence type="ECO:0000313" key="7">
    <source>
        <dbReference type="Proteomes" id="UP001497623"/>
    </source>
</evidence>
<keyword evidence="2" id="KW-1015">Disulfide bond</keyword>
<dbReference type="GO" id="GO:0043005">
    <property type="term" value="C:neuron projection"/>
    <property type="evidence" value="ECO:0007669"/>
    <property type="project" value="TreeGrafter"/>
</dbReference>
<feature type="transmembrane region" description="Helical" evidence="4">
    <location>
        <begin position="23"/>
        <end position="45"/>
    </location>
</feature>
<dbReference type="InterPro" id="IPR036179">
    <property type="entry name" value="Ig-like_dom_sf"/>
</dbReference>
<evidence type="ECO:0000256" key="4">
    <source>
        <dbReference type="SAM" id="Phobius"/>
    </source>
</evidence>
<evidence type="ECO:0000259" key="5">
    <source>
        <dbReference type="PROSITE" id="PS50835"/>
    </source>
</evidence>
<accession>A0AAV2R1M0</accession>
<keyword evidence="4" id="KW-1133">Transmembrane helix</keyword>
<dbReference type="Pfam" id="PF07686">
    <property type="entry name" value="V-set"/>
    <property type="match status" value="1"/>
</dbReference>
<gene>
    <name evidence="6" type="ORF">MNOR_LOCUS19775</name>
</gene>
<dbReference type="InterPro" id="IPR051170">
    <property type="entry name" value="Neural/epithelial_adhesion"/>
</dbReference>
<protein>
    <recommendedName>
        <fullName evidence="5">Ig-like domain-containing protein</fullName>
    </recommendedName>
</protein>